<sequence>ARPASAGATQATGASLHPFRMRRGRNAQRPARCRPALPGRARGSGDQAGRTIDHRRIHARAAA</sequence>
<proteinExistence type="predicted"/>
<reference evidence="2" key="1">
    <citation type="journal article" date="2019" name="Sci. Rep.">
        <title>Draft genome of Tanacetum cinerariifolium, the natural source of mosquito coil.</title>
        <authorList>
            <person name="Yamashiro T."/>
            <person name="Shiraishi A."/>
            <person name="Satake H."/>
            <person name="Nakayama K."/>
        </authorList>
    </citation>
    <scope>NUCLEOTIDE SEQUENCE</scope>
</reference>
<organism evidence="2">
    <name type="scientific">Tanacetum cinerariifolium</name>
    <name type="common">Dalmatian daisy</name>
    <name type="synonym">Chrysanthemum cinerariifolium</name>
    <dbReference type="NCBI Taxonomy" id="118510"/>
    <lineage>
        <taxon>Eukaryota</taxon>
        <taxon>Viridiplantae</taxon>
        <taxon>Streptophyta</taxon>
        <taxon>Embryophyta</taxon>
        <taxon>Tracheophyta</taxon>
        <taxon>Spermatophyta</taxon>
        <taxon>Magnoliopsida</taxon>
        <taxon>eudicotyledons</taxon>
        <taxon>Gunneridae</taxon>
        <taxon>Pentapetalae</taxon>
        <taxon>asterids</taxon>
        <taxon>campanulids</taxon>
        <taxon>Asterales</taxon>
        <taxon>Asteraceae</taxon>
        <taxon>Asteroideae</taxon>
        <taxon>Anthemideae</taxon>
        <taxon>Anthemidinae</taxon>
        <taxon>Tanacetum</taxon>
    </lineage>
</organism>
<protein>
    <submittedName>
        <fullName evidence="2">Uncharacterized protein</fullName>
    </submittedName>
</protein>
<evidence type="ECO:0000256" key="1">
    <source>
        <dbReference type="SAM" id="MobiDB-lite"/>
    </source>
</evidence>
<dbReference type="EMBL" id="BKCJ011858967">
    <property type="protein sequence ID" value="GFD58910.1"/>
    <property type="molecule type" value="Genomic_DNA"/>
</dbReference>
<gene>
    <name evidence="2" type="ORF">Tci_930879</name>
</gene>
<evidence type="ECO:0000313" key="2">
    <source>
        <dbReference type="EMBL" id="GFD58910.1"/>
    </source>
</evidence>
<dbReference type="AlphaFoldDB" id="A0A699XKM8"/>
<accession>A0A699XKM8</accession>
<feature type="compositionally biased region" description="Low complexity" evidence="1">
    <location>
        <begin position="1"/>
        <end position="15"/>
    </location>
</feature>
<name>A0A699XKM8_TANCI</name>
<feature type="non-terminal residue" evidence="2">
    <location>
        <position position="1"/>
    </location>
</feature>
<feature type="compositionally biased region" description="Basic residues" evidence="1">
    <location>
        <begin position="53"/>
        <end position="63"/>
    </location>
</feature>
<comment type="caution">
    <text evidence="2">The sequence shown here is derived from an EMBL/GenBank/DDBJ whole genome shotgun (WGS) entry which is preliminary data.</text>
</comment>
<feature type="region of interest" description="Disordered" evidence="1">
    <location>
        <begin position="1"/>
        <end position="63"/>
    </location>
</feature>